<organism evidence="6">
    <name type="scientific">freshwater metagenome</name>
    <dbReference type="NCBI Taxonomy" id="449393"/>
    <lineage>
        <taxon>unclassified sequences</taxon>
        <taxon>metagenomes</taxon>
        <taxon>ecological metagenomes</taxon>
    </lineage>
</organism>
<proteinExistence type="inferred from homology"/>
<dbReference type="GO" id="GO:0055085">
    <property type="term" value="P:transmembrane transport"/>
    <property type="evidence" value="ECO:0007669"/>
    <property type="project" value="InterPro"/>
</dbReference>
<sequence>MAADSHFVLSLRNITLLREANTILKNVSWDIARGEHWVVLGANGSGKTSLMLIAALYLHPSAGEVVVEGERLGDTGVRELRQRIAYNSAAFASEIRPQLCAYEVVMTAKNAALETWWHHYEPADKVKAIDCLHQLGVGHLAEREISTLSSGEQQRVFLARTRMTEPSLVLLDEPSGRLDLGGREQLVEALEESIQQSPHISTALITHHVDEIPRGMTHLLALKAGEVIAKGPLTETLSSELLTECFSWPLELITRADGRFSAQSAKPVP</sequence>
<dbReference type="EMBL" id="CAFBQU010000001">
    <property type="protein sequence ID" value="CAB5057556.1"/>
    <property type="molecule type" value="Genomic_DNA"/>
</dbReference>
<dbReference type="InterPro" id="IPR050153">
    <property type="entry name" value="Metal_Ion_Import_ABC"/>
</dbReference>
<dbReference type="PROSITE" id="PS50893">
    <property type="entry name" value="ABC_TRANSPORTER_2"/>
    <property type="match status" value="1"/>
</dbReference>
<keyword evidence="4" id="KW-0067">ATP-binding</keyword>
<evidence type="ECO:0000256" key="3">
    <source>
        <dbReference type="ARBA" id="ARBA00022741"/>
    </source>
</evidence>
<dbReference type="AlphaFoldDB" id="A0A6J7QT08"/>
<evidence type="ECO:0000313" key="7">
    <source>
        <dbReference type="EMBL" id="CAB5057556.1"/>
    </source>
</evidence>
<dbReference type="InterPro" id="IPR027417">
    <property type="entry name" value="P-loop_NTPase"/>
</dbReference>
<dbReference type="GO" id="GO:0016020">
    <property type="term" value="C:membrane"/>
    <property type="evidence" value="ECO:0007669"/>
    <property type="project" value="InterPro"/>
</dbReference>
<dbReference type="Pfam" id="PF00005">
    <property type="entry name" value="ABC_tran"/>
    <property type="match status" value="1"/>
</dbReference>
<feature type="domain" description="ABC transporter" evidence="5">
    <location>
        <begin position="9"/>
        <end position="249"/>
    </location>
</feature>
<dbReference type="InterPro" id="IPR003593">
    <property type="entry name" value="AAA+_ATPase"/>
</dbReference>
<protein>
    <submittedName>
        <fullName evidence="6">Unannotated protein</fullName>
    </submittedName>
</protein>
<dbReference type="Gene3D" id="3.40.50.300">
    <property type="entry name" value="P-loop containing nucleotide triphosphate hydrolases"/>
    <property type="match status" value="1"/>
</dbReference>
<dbReference type="InterPro" id="IPR015856">
    <property type="entry name" value="ABC_transpr_CbiO/EcfA_su"/>
</dbReference>
<evidence type="ECO:0000313" key="6">
    <source>
        <dbReference type="EMBL" id="CAB5020101.1"/>
    </source>
</evidence>
<dbReference type="GO" id="GO:0005524">
    <property type="term" value="F:ATP binding"/>
    <property type="evidence" value="ECO:0007669"/>
    <property type="project" value="UniProtKB-KW"/>
</dbReference>
<gene>
    <name evidence="6" type="ORF">UFOPK4098_00812</name>
    <name evidence="7" type="ORF">UFOPK4347_00029</name>
</gene>
<reference evidence="6" key="1">
    <citation type="submission" date="2020-05" db="EMBL/GenBank/DDBJ databases">
        <authorList>
            <person name="Chiriac C."/>
            <person name="Salcher M."/>
            <person name="Ghai R."/>
            <person name="Kavagutti S V."/>
        </authorList>
    </citation>
    <scope>NUCLEOTIDE SEQUENCE</scope>
</reference>
<dbReference type="SMART" id="SM00382">
    <property type="entry name" value="AAA"/>
    <property type="match status" value="1"/>
</dbReference>
<name>A0A6J7QT08_9ZZZZ</name>
<keyword evidence="2" id="KW-0813">Transport</keyword>
<dbReference type="GO" id="GO:0016887">
    <property type="term" value="F:ATP hydrolysis activity"/>
    <property type="evidence" value="ECO:0007669"/>
    <property type="project" value="InterPro"/>
</dbReference>
<evidence type="ECO:0000256" key="2">
    <source>
        <dbReference type="ARBA" id="ARBA00022448"/>
    </source>
</evidence>
<evidence type="ECO:0000256" key="1">
    <source>
        <dbReference type="ARBA" id="ARBA00005417"/>
    </source>
</evidence>
<evidence type="ECO:0000259" key="5">
    <source>
        <dbReference type="PROSITE" id="PS50893"/>
    </source>
</evidence>
<comment type="similarity">
    <text evidence="1">Belongs to the ABC transporter superfamily.</text>
</comment>
<dbReference type="PANTHER" id="PTHR42734:SF6">
    <property type="entry name" value="MOLYBDATE IMPORT ATP-BINDING PROTEIN MOLC"/>
    <property type="match status" value="1"/>
</dbReference>
<dbReference type="InterPro" id="IPR003439">
    <property type="entry name" value="ABC_transporter-like_ATP-bd"/>
</dbReference>
<dbReference type="PANTHER" id="PTHR42734">
    <property type="entry name" value="METAL TRANSPORT SYSTEM ATP-BINDING PROTEIN TM_0124-RELATED"/>
    <property type="match status" value="1"/>
</dbReference>
<keyword evidence="3" id="KW-0547">Nucleotide-binding</keyword>
<dbReference type="CDD" id="cd03225">
    <property type="entry name" value="ABC_cobalt_CbiO_domain1"/>
    <property type="match status" value="1"/>
</dbReference>
<dbReference type="SUPFAM" id="SSF52540">
    <property type="entry name" value="P-loop containing nucleoside triphosphate hydrolases"/>
    <property type="match status" value="1"/>
</dbReference>
<accession>A0A6J7QT08</accession>
<dbReference type="EMBL" id="CAFBPN010000036">
    <property type="protein sequence ID" value="CAB5020101.1"/>
    <property type="molecule type" value="Genomic_DNA"/>
</dbReference>
<evidence type="ECO:0000256" key="4">
    <source>
        <dbReference type="ARBA" id="ARBA00022840"/>
    </source>
</evidence>